<sequence length="415" mass="45105">MIRYRQAALWRCDGARGGRLVALSGVPLLDRRAPFAVWLERVLEDAQADAGDAPDAGGPRRIDAVSLPPDLTRDWAEWLPAHAVWVPLLGRDQALLGALVLAREEPWGDAELHLLGYVADAYGHAWQALEGGSRSGMGTLFRRRRARAAVFALVLAGAAAALAYPVHQSALAPAEVIARNPTVVRAPIDGVVDRFEVQPNEEVREGQLLLVLDRVRLQNRLDVARKAYEVAEAEHRQAAQQALFDPKSKANLAVLKGRMEQQAAEVAYVDSLLARVEIRAPRAGVAVFDDVNDWIGRPVKIGERILTVADPRDTELEVRLPVAEAIALEPGADVRLFLNIDPQNPVSASLTYAGYQAEPTPDGVLAYRLKAAFAAGAQPPRIGLKGTAKLYGGDGRVIELLLRRPLASLRQRLGL</sequence>
<keyword evidence="4" id="KW-0812">Transmembrane</keyword>
<name>A0ABS4SHU4_9PROT</name>
<evidence type="ECO:0000256" key="4">
    <source>
        <dbReference type="SAM" id="Phobius"/>
    </source>
</evidence>
<feature type="transmembrane region" description="Helical" evidence="4">
    <location>
        <begin position="148"/>
        <end position="166"/>
    </location>
</feature>
<feature type="coiled-coil region" evidence="3">
    <location>
        <begin position="214"/>
        <end position="241"/>
    </location>
</feature>
<dbReference type="Gene3D" id="1.10.287.470">
    <property type="entry name" value="Helix hairpin bin"/>
    <property type="match status" value="1"/>
</dbReference>
<keyword evidence="4" id="KW-1133">Transmembrane helix</keyword>
<reference evidence="5 6" key="1">
    <citation type="submission" date="2021-03" db="EMBL/GenBank/DDBJ databases">
        <title>Genomic Encyclopedia of Type Strains, Phase III (KMG-III): the genomes of soil and plant-associated and newly described type strains.</title>
        <authorList>
            <person name="Whitman W."/>
        </authorList>
    </citation>
    <scope>NUCLEOTIDE SEQUENCE [LARGE SCALE GENOMIC DNA]</scope>
    <source>
        <strain evidence="5 6">IMMIB AFH-6</strain>
    </source>
</reference>
<accession>A0ABS4SHU4</accession>
<protein>
    <recommendedName>
        <fullName evidence="7">HlyD family secretion protein</fullName>
    </recommendedName>
</protein>
<evidence type="ECO:0000256" key="3">
    <source>
        <dbReference type="SAM" id="Coils"/>
    </source>
</evidence>
<gene>
    <name evidence="5" type="ORF">J2851_001518</name>
</gene>
<comment type="subcellular location">
    <subcellularLocation>
        <location evidence="1">Cell envelope</location>
    </subcellularLocation>
</comment>
<dbReference type="PANTHER" id="PTHR32347:SF23">
    <property type="entry name" value="BLL5650 PROTEIN"/>
    <property type="match status" value="1"/>
</dbReference>
<evidence type="ECO:0000256" key="2">
    <source>
        <dbReference type="ARBA" id="ARBA00023054"/>
    </source>
</evidence>
<dbReference type="SUPFAM" id="SSF55781">
    <property type="entry name" value="GAF domain-like"/>
    <property type="match status" value="1"/>
</dbReference>
<evidence type="ECO:0000313" key="5">
    <source>
        <dbReference type="EMBL" id="MBP2291769.1"/>
    </source>
</evidence>
<evidence type="ECO:0000313" key="6">
    <source>
        <dbReference type="Proteomes" id="UP000781958"/>
    </source>
</evidence>
<dbReference type="InterPro" id="IPR050465">
    <property type="entry name" value="UPF0194_transport"/>
</dbReference>
<dbReference type="PANTHER" id="PTHR32347">
    <property type="entry name" value="EFFLUX SYSTEM COMPONENT YKNX-RELATED"/>
    <property type="match status" value="1"/>
</dbReference>
<proteinExistence type="predicted"/>
<keyword evidence="2 3" id="KW-0175">Coiled coil</keyword>
<keyword evidence="6" id="KW-1185">Reference proteome</keyword>
<dbReference type="RefSeq" id="WP_209765363.1">
    <property type="nucleotide sequence ID" value="NZ_JAGINP010000004.1"/>
</dbReference>
<comment type="caution">
    <text evidence="5">The sequence shown here is derived from an EMBL/GenBank/DDBJ whole genome shotgun (WGS) entry which is preliminary data.</text>
</comment>
<dbReference type="Gene3D" id="2.40.50.100">
    <property type="match status" value="1"/>
</dbReference>
<dbReference type="Gene3D" id="2.40.30.170">
    <property type="match status" value="1"/>
</dbReference>
<organism evidence="5 6">
    <name type="scientific">Azospirillum rugosum</name>
    <dbReference type="NCBI Taxonomy" id="416170"/>
    <lineage>
        <taxon>Bacteria</taxon>
        <taxon>Pseudomonadati</taxon>
        <taxon>Pseudomonadota</taxon>
        <taxon>Alphaproteobacteria</taxon>
        <taxon>Rhodospirillales</taxon>
        <taxon>Azospirillaceae</taxon>
        <taxon>Azospirillum</taxon>
    </lineage>
</organism>
<dbReference type="Proteomes" id="UP000781958">
    <property type="component" value="Unassembled WGS sequence"/>
</dbReference>
<dbReference type="SUPFAM" id="SSF111369">
    <property type="entry name" value="HlyD-like secretion proteins"/>
    <property type="match status" value="1"/>
</dbReference>
<keyword evidence="4" id="KW-0472">Membrane</keyword>
<evidence type="ECO:0008006" key="7">
    <source>
        <dbReference type="Google" id="ProtNLM"/>
    </source>
</evidence>
<dbReference type="EMBL" id="JAGINP010000004">
    <property type="protein sequence ID" value="MBP2291769.1"/>
    <property type="molecule type" value="Genomic_DNA"/>
</dbReference>
<evidence type="ECO:0000256" key="1">
    <source>
        <dbReference type="ARBA" id="ARBA00004196"/>
    </source>
</evidence>